<feature type="transmembrane region" description="Helical" evidence="1">
    <location>
        <begin position="157"/>
        <end position="173"/>
    </location>
</feature>
<keyword evidence="1" id="KW-0472">Membrane</keyword>
<dbReference type="HOGENOM" id="CLU_1118309_0_0_4"/>
<dbReference type="EMBL" id="CP003915">
    <property type="protein sequence ID" value="AHG65257.1"/>
    <property type="molecule type" value="Genomic_DNA"/>
</dbReference>
<keyword evidence="1" id="KW-0812">Transmembrane</keyword>
<reference evidence="2 3" key="1">
    <citation type="journal article" date="2014" name="Microbiology">
        <title>Unravelling the complete genome sequence of Advenella mimigardefordensis strain DPN7T and novel insights in the catabolism of the xenobiotic polythioester precursor 3,3'-dithiodipropionate.</title>
        <authorList>
            <person name="Wubbeler J.H."/>
            <person name="Hiessl S."/>
            <person name="Schuldes J."/>
            <person name="Thurmer A."/>
            <person name="Daniel R."/>
            <person name="Steinbuchel A."/>
        </authorList>
    </citation>
    <scope>NUCLEOTIDE SEQUENCE [LARGE SCALE GENOMIC DNA]</scope>
    <source>
        <strain evidence="3">DSM 17166 / LMG 22922 / DPN7</strain>
    </source>
</reference>
<feature type="transmembrane region" description="Helical" evidence="1">
    <location>
        <begin position="68"/>
        <end position="91"/>
    </location>
</feature>
<keyword evidence="3" id="KW-1185">Reference proteome</keyword>
<dbReference type="AlphaFoldDB" id="W0PHL3"/>
<feature type="transmembrane region" description="Helical" evidence="1">
    <location>
        <begin position="39"/>
        <end position="56"/>
    </location>
</feature>
<gene>
    <name evidence="2" type="ORF">MIM_c31930</name>
</gene>
<organism evidence="2 3">
    <name type="scientific">Advenella mimigardefordensis (strain DSM 17166 / LMG 22922 / DPN7)</name>
    <dbReference type="NCBI Taxonomy" id="1247726"/>
    <lineage>
        <taxon>Bacteria</taxon>
        <taxon>Pseudomonadati</taxon>
        <taxon>Pseudomonadota</taxon>
        <taxon>Betaproteobacteria</taxon>
        <taxon>Burkholderiales</taxon>
        <taxon>Alcaligenaceae</taxon>
    </lineage>
</organism>
<sequence length="248" mass="27909">MQKFDGSILKEITDILTEMTNESYLVQVDKDQQKKSDRGWMCLALGLVLAVSLYMQHDFLAALIGEKYFRWFLMGLGIVAWALTALFFVTFKKYNKPIYSNLLEIYSTSTVQDAVYINKLIKFPTAYLKLSLVQYESNILVLENRVQVFSGAIQSKGLLPVLFGVAVTLVGIAEPKALILLIAASILVAGFYIFRVYATLTAERPKQVARILQLAIDLADKTNKESILQNSVEFQYSPPGNPNLSFDR</sequence>
<evidence type="ECO:0000313" key="2">
    <source>
        <dbReference type="EMBL" id="AHG65257.1"/>
    </source>
</evidence>
<protein>
    <submittedName>
        <fullName evidence="2">Putative membrane protein</fullName>
    </submittedName>
</protein>
<keyword evidence="1" id="KW-1133">Transmembrane helix</keyword>
<evidence type="ECO:0000313" key="3">
    <source>
        <dbReference type="Proteomes" id="UP000019095"/>
    </source>
</evidence>
<accession>W0PHL3</accession>
<evidence type="ECO:0000256" key="1">
    <source>
        <dbReference type="SAM" id="Phobius"/>
    </source>
</evidence>
<proteinExistence type="predicted"/>
<dbReference type="Proteomes" id="UP000019095">
    <property type="component" value="Chromosome"/>
</dbReference>
<dbReference type="KEGG" id="amim:MIM_c31930"/>
<feature type="transmembrane region" description="Helical" evidence="1">
    <location>
        <begin position="179"/>
        <end position="198"/>
    </location>
</feature>
<name>W0PHL3_ADVMD</name>